<dbReference type="WormBase" id="SRAE_1000220300">
    <property type="protein sequence ID" value="SRP01966"/>
    <property type="gene ID" value="WBGene00258817"/>
</dbReference>
<reference evidence="7 8" key="1">
    <citation type="submission" date="2014-09" db="EMBL/GenBank/DDBJ databases">
        <authorList>
            <person name="Martin A.A."/>
        </authorList>
    </citation>
    <scope>NUCLEOTIDE SEQUENCE</scope>
    <source>
        <strain evidence="8">ED321</strain>
        <strain evidence="7">ED321 Heterogonic</strain>
    </source>
</reference>
<dbReference type="EMBL" id="LN609528">
    <property type="protein sequence ID" value="CEF63947.1"/>
    <property type="molecule type" value="Genomic_DNA"/>
</dbReference>
<evidence type="ECO:0000256" key="3">
    <source>
        <dbReference type="ARBA" id="ARBA00022927"/>
    </source>
</evidence>
<dbReference type="Proteomes" id="UP000035682">
    <property type="component" value="Unplaced"/>
</dbReference>
<dbReference type="InterPro" id="IPR045111">
    <property type="entry name" value="Vps41/Vps8"/>
</dbReference>
<dbReference type="GO" id="GO:0005770">
    <property type="term" value="C:late endosome"/>
    <property type="evidence" value="ECO:0007669"/>
    <property type="project" value="TreeGrafter"/>
</dbReference>
<dbReference type="Pfam" id="PF23556">
    <property type="entry name" value="TPR_Vps41"/>
    <property type="match status" value="1"/>
</dbReference>
<evidence type="ECO:0000256" key="4">
    <source>
        <dbReference type="ARBA" id="ARBA00023228"/>
    </source>
</evidence>
<keyword evidence="2" id="KW-0813">Transport</keyword>
<name>A0A090L2L2_STRRB</name>
<evidence type="ECO:0000313" key="8">
    <source>
        <dbReference type="Proteomes" id="UP000035682"/>
    </source>
</evidence>
<feature type="domain" description="Vps41 beta-propeller" evidence="6">
    <location>
        <begin position="58"/>
        <end position="381"/>
    </location>
</feature>
<dbReference type="PROSITE" id="PS50236">
    <property type="entry name" value="CHCR"/>
    <property type="match status" value="1"/>
</dbReference>
<dbReference type="PANTHER" id="PTHR12616">
    <property type="entry name" value="VACUOLAR PROTEIN SORTING VPS41"/>
    <property type="match status" value="1"/>
</dbReference>
<feature type="repeat" description="CHCR" evidence="5">
    <location>
        <begin position="633"/>
        <end position="785"/>
    </location>
</feature>
<dbReference type="InterPro" id="IPR057780">
    <property type="entry name" value="Beta-prop_Vps41"/>
</dbReference>
<dbReference type="GeneID" id="36376312"/>
<dbReference type="InterPro" id="IPR000547">
    <property type="entry name" value="Clathrin_H-chain/VPS_repeat"/>
</dbReference>
<protein>
    <submittedName>
        <fullName evidence="7 9">Vacuolar protein sorting-associated protein 41 homolog</fullName>
    </submittedName>
</protein>
<evidence type="ECO:0000259" key="6">
    <source>
        <dbReference type="Pfam" id="PF23411"/>
    </source>
</evidence>
<dbReference type="GO" id="GO:0030897">
    <property type="term" value="C:HOPS complex"/>
    <property type="evidence" value="ECO:0007669"/>
    <property type="project" value="TreeGrafter"/>
</dbReference>
<dbReference type="InterPro" id="IPR011990">
    <property type="entry name" value="TPR-like_helical_dom_sf"/>
</dbReference>
<dbReference type="Gene3D" id="1.25.40.10">
    <property type="entry name" value="Tetratricopeptide repeat domain"/>
    <property type="match status" value="1"/>
</dbReference>
<dbReference type="SMART" id="SM00299">
    <property type="entry name" value="CLH"/>
    <property type="match status" value="1"/>
</dbReference>
<dbReference type="InterPro" id="IPR015943">
    <property type="entry name" value="WD40/YVTN_repeat-like_dom_sf"/>
</dbReference>
<evidence type="ECO:0000313" key="10">
    <source>
        <dbReference type="WormBase" id="SRAE_1000220300"/>
    </source>
</evidence>
<dbReference type="CTD" id="36376312"/>
<evidence type="ECO:0000313" key="7">
    <source>
        <dbReference type="EMBL" id="CEF63947.1"/>
    </source>
</evidence>
<dbReference type="GO" id="GO:0009267">
    <property type="term" value="P:cellular response to starvation"/>
    <property type="evidence" value="ECO:0007669"/>
    <property type="project" value="TreeGrafter"/>
</dbReference>
<sequence length="885" mass="101857">MNEQKNNLLNIRNNSFCQSTLSNGDSTLSESYIDTYGNYNPENSSVEDTVFADGEPRLNYERILGDLGQCFSSQSPTAVTFSDRFIAAGFKMGYILLFDYSGLGHKEIPTRKHNAKIICLSFDDKSDYLGSLSSDGMLSVFGLVSSTLNVILNLREVPTTICLSPDYSVQGKGAKLVIGGRSLNLYKKGLLSGKFDKLYGDDFMRGGIITTISWKKSILAFTNCEGTRIYDFRINQIVTKLDVEPNISRSPLLTYQPIHLWLNDKTLIVGWLNCLTYYKMKEHNIVKGIEVLKKIEIAKNYKFEDNFMIAGISYMQNDIVSERNPEIILYGMYKDDTISRCESLASLSAPPPSVITTDAENFIGKVNVKIIKCLTKTDFMITAEDIIDMNGVLPNQLHRLKMFGIPYDKEYYLLGDRCLIKAIATTLNERLDWRVENDLLFEAVEFAKQYKSLLDRESVIHVGRKLMEKLLRESDYITASDHLSIICNKDKSEWKYMFNIYRMEGILYLFSYAMSSDKPILEKEYYQEVIEDALNKNASIFRRIVETWDKNLYNYKDIIEKLKINLGKLPKDNTPEINIIRKHFLLSIARLSTYDKDYELAADIYINACDKFIFNWIGQNNVYSIIKERLPELMNISKYDTIQLIFDNEADPKTVLFELRGYPDYQLDFLLALFERGDGAEYGNLAVELFVRCRKEKLLHFLQTNDNYIIREATNICRREKMYEELIYLLSRSGFESLKEAIEIIVNEFNDINRAIKFCKENHGDGELWGYLLSFCNQTPQIVKDILEQAGTSIDPLTIVENIDEKLEIPELTLSLIRLIKACEIEIDNMEIGLKILTKDINQKYDSCISKKPAFVDIIPGINYDKPIAVTFGEFNDSYEEIEEL</sequence>
<dbReference type="AlphaFoldDB" id="A0A090L2L2"/>
<dbReference type="OrthoDB" id="244107at2759"/>
<evidence type="ECO:0000256" key="1">
    <source>
        <dbReference type="ARBA" id="ARBA00004371"/>
    </source>
</evidence>
<proteinExistence type="predicted"/>
<dbReference type="STRING" id="34506.A0A090L2L2"/>
<dbReference type="Pfam" id="PF23411">
    <property type="entry name" value="Beta-prop_Vps41"/>
    <property type="match status" value="1"/>
</dbReference>
<reference evidence="9" key="2">
    <citation type="submission" date="2020-12" db="UniProtKB">
        <authorList>
            <consortium name="WormBaseParasite"/>
        </authorList>
    </citation>
    <scope>IDENTIFICATION</scope>
</reference>
<keyword evidence="3" id="KW-0653">Protein transport</keyword>
<dbReference type="GO" id="GO:0016236">
    <property type="term" value="P:macroautophagy"/>
    <property type="evidence" value="ECO:0007669"/>
    <property type="project" value="TreeGrafter"/>
</dbReference>
<dbReference type="WBParaSite" id="SRAE_1000220300.1">
    <property type="protein sequence ID" value="SRAE_1000220300.1"/>
    <property type="gene ID" value="WBGene00258817"/>
</dbReference>
<dbReference type="GO" id="GO:0034058">
    <property type="term" value="P:endosomal vesicle fusion"/>
    <property type="evidence" value="ECO:0007669"/>
    <property type="project" value="TreeGrafter"/>
</dbReference>
<dbReference type="SUPFAM" id="SSF50978">
    <property type="entry name" value="WD40 repeat-like"/>
    <property type="match status" value="1"/>
</dbReference>
<dbReference type="RefSeq" id="XP_024503148.1">
    <property type="nucleotide sequence ID" value="XM_024649253.1"/>
</dbReference>
<keyword evidence="8" id="KW-1185">Reference proteome</keyword>
<dbReference type="InterPro" id="IPR036322">
    <property type="entry name" value="WD40_repeat_dom_sf"/>
</dbReference>
<organism evidence="7">
    <name type="scientific">Strongyloides ratti</name>
    <name type="common">Parasitic roundworm</name>
    <dbReference type="NCBI Taxonomy" id="34506"/>
    <lineage>
        <taxon>Eukaryota</taxon>
        <taxon>Metazoa</taxon>
        <taxon>Ecdysozoa</taxon>
        <taxon>Nematoda</taxon>
        <taxon>Chromadorea</taxon>
        <taxon>Rhabditida</taxon>
        <taxon>Tylenchina</taxon>
        <taxon>Panagrolaimomorpha</taxon>
        <taxon>Strongyloidoidea</taxon>
        <taxon>Strongyloididae</taxon>
        <taxon>Strongyloides</taxon>
    </lineage>
</organism>
<gene>
    <name evidence="7 9 10" type="ORF">SRAE_1000220300</name>
</gene>
<dbReference type="Gene3D" id="2.130.10.10">
    <property type="entry name" value="YVTN repeat-like/Quinoprotein amine dehydrogenase"/>
    <property type="match status" value="1"/>
</dbReference>
<keyword evidence="4" id="KW-0458">Lysosome</keyword>
<evidence type="ECO:0000256" key="5">
    <source>
        <dbReference type="PROSITE-ProRule" id="PRU01006"/>
    </source>
</evidence>
<dbReference type="OMA" id="PQLVWQD"/>
<accession>A0A090L2L2</accession>
<dbReference type="PANTHER" id="PTHR12616:SF1">
    <property type="entry name" value="VACUOLAR PROTEIN SORTING-ASSOCIATED PROTEIN 41 HOMOLOG"/>
    <property type="match status" value="1"/>
</dbReference>
<evidence type="ECO:0000313" key="9">
    <source>
        <dbReference type="WBParaSite" id="SRAE_1000220300.1"/>
    </source>
</evidence>
<dbReference type="GO" id="GO:0006623">
    <property type="term" value="P:protein targeting to vacuole"/>
    <property type="evidence" value="ECO:0007669"/>
    <property type="project" value="InterPro"/>
</dbReference>
<comment type="subcellular location">
    <subcellularLocation>
        <location evidence="1">Lysosome</location>
    </subcellularLocation>
</comment>
<dbReference type="GO" id="GO:0005764">
    <property type="term" value="C:lysosome"/>
    <property type="evidence" value="ECO:0007669"/>
    <property type="project" value="UniProtKB-SubCell"/>
</dbReference>
<evidence type="ECO:0000256" key="2">
    <source>
        <dbReference type="ARBA" id="ARBA00022448"/>
    </source>
</evidence>